<keyword evidence="4" id="KW-0804">Transcription</keyword>
<dbReference type="InterPro" id="IPR001034">
    <property type="entry name" value="DeoR_HTH"/>
</dbReference>
<evidence type="ECO:0000256" key="3">
    <source>
        <dbReference type="ARBA" id="ARBA00023125"/>
    </source>
</evidence>
<organism evidence="6 7">
    <name type="scientific">Shimia isoporae</name>
    <dbReference type="NCBI Taxonomy" id="647720"/>
    <lineage>
        <taxon>Bacteria</taxon>
        <taxon>Pseudomonadati</taxon>
        <taxon>Pseudomonadota</taxon>
        <taxon>Alphaproteobacteria</taxon>
        <taxon>Rhodobacterales</taxon>
        <taxon>Roseobacteraceae</taxon>
    </lineage>
</organism>
<dbReference type="Pfam" id="PF08220">
    <property type="entry name" value="HTH_DeoR"/>
    <property type="match status" value="1"/>
</dbReference>
<accession>A0A4R1NJC8</accession>
<keyword evidence="1" id="KW-0678">Repressor</keyword>
<proteinExistence type="predicted"/>
<sequence length="257" mass="27284">MKSRVTTRARQAEILKLLKRDGRAIVDDLAELLETTPQTIRKDLNSLAKDNQIIRFHGGATLAAGTEYAGFDVRREIMREEKDIVGAAVAAEIPNHSNVILNGGTTTLAVARHLAHHVGLKVVVDSVNVANELRNCVGVQVIVPSGIVRHADGAILGASTVDFIRKFRADVAVVGAAGVGTDGALVDYDLEESAVSEAIISSGRNVVLAVDSSKFGKLAPVSFGTVADIGTMVTDSHFDPEMKVLAEQHDVRFVVGS</sequence>
<dbReference type="Proteomes" id="UP000295673">
    <property type="component" value="Unassembled WGS sequence"/>
</dbReference>
<reference evidence="6 7" key="1">
    <citation type="submission" date="2019-03" db="EMBL/GenBank/DDBJ databases">
        <title>Genomic Encyclopedia of Archaeal and Bacterial Type Strains, Phase II (KMG-II): from individual species to whole genera.</title>
        <authorList>
            <person name="Goeker M."/>
        </authorList>
    </citation>
    <scope>NUCLEOTIDE SEQUENCE [LARGE SCALE GENOMIC DNA]</scope>
    <source>
        <strain evidence="6 7">DSM 26433</strain>
    </source>
</reference>
<dbReference type="GO" id="GO:0003677">
    <property type="term" value="F:DNA binding"/>
    <property type="evidence" value="ECO:0007669"/>
    <property type="project" value="UniProtKB-KW"/>
</dbReference>
<dbReference type="PANTHER" id="PTHR30363:SF4">
    <property type="entry name" value="GLYCEROL-3-PHOSPHATE REGULON REPRESSOR"/>
    <property type="match status" value="1"/>
</dbReference>
<dbReference type="Gene3D" id="1.10.10.10">
    <property type="entry name" value="Winged helix-like DNA-binding domain superfamily/Winged helix DNA-binding domain"/>
    <property type="match status" value="1"/>
</dbReference>
<evidence type="ECO:0000313" key="6">
    <source>
        <dbReference type="EMBL" id="TCL08357.1"/>
    </source>
</evidence>
<dbReference type="SMART" id="SM00420">
    <property type="entry name" value="HTH_DEOR"/>
    <property type="match status" value="1"/>
</dbReference>
<dbReference type="Pfam" id="PF00455">
    <property type="entry name" value="DeoRC"/>
    <property type="match status" value="1"/>
</dbReference>
<dbReference type="InterPro" id="IPR037171">
    <property type="entry name" value="NagB/RpiA_transferase-like"/>
</dbReference>
<dbReference type="PROSITE" id="PS51000">
    <property type="entry name" value="HTH_DEOR_2"/>
    <property type="match status" value="1"/>
</dbReference>
<dbReference type="InterPro" id="IPR036388">
    <property type="entry name" value="WH-like_DNA-bd_sf"/>
</dbReference>
<keyword evidence="2" id="KW-0805">Transcription regulation</keyword>
<name>A0A4R1NJC8_9RHOB</name>
<dbReference type="InterPro" id="IPR050313">
    <property type="entry name" value="Carb_Metab_HTH_regulators"/>
</dbReference>
<gene>
    <name evidence="6" type="ORF">BXY66_0394</name>
</gene>
<evidence type="ECO:0000256" key="1">
    <source>
        <dbReference type="ARBA" id="ARBA00022491"/>
    </source>
</evidence>
<dbReference type="PANTHER" id="PTHR30363">
    <property type="entry name" value="HTH-TYPE TRANSCRIPTIONAL REGULATOR SRLR-RELATED"/>
    <property type="match status" value="1"/>
</dbReference>
<dbReference type="SMART" id="SM01134">
    <property type="entry name" value="DeoRC"/>
    <property type="match status" value="1"/>
</dbReference>
<keyword evidence="7" id="KW-1185">Reference proteome</keyword>
<dbReference type="SUPFAM" id="SSF46785">
    <property type="entry name" value="Winged helix' DNA-binding domain"/>
    <property type="match status" value="1"/>
</dbReference>
<feature type="domain" description="HTH deoR-type" evidence="5">
    <location>
        <begin position="7"/>
        <end position="62"/>
    </location>
</feature>
<dbReference type="PROSITE" id="PS00894">
    <property type="entry name" value="HTH_DEOR_1"/>
    <property type="match status" value="1"/>
</dbReference>
<dbReference type="InterPro" id="IPR036390">
    <property type="entry name" value="WH_DNA-bd_sf"/>
</dbReference>
<evidence type="ECO:0000259" key="5">
    <source>
        <dbReference type="PROSITE" id="PS51000"/>
    </source>
</evidence>
<protein>
    <submittedName>
        <fullName evidence="6">DeoR family transcriptional regulator</fullName>
    </submittedName>
</protein>
<evidence type="ECO:0000313" key="7">
    <source>
        <dbReference type="Proteomes" id="UP000295673"/>
    </source>
</evidence>
<keyword evidence="3" id="KW-0238">DNA-binding</keyword>
<dbReference type="InterPro" id="IPR014036">
    <property type="entry name" value="DeoR-like_C"/>
</dbReference>
<dbReference type="SUPFAM" id="SSF100950">
    <property type="entry name" value="NagB/RpiA/CoA transferase-like"/>
    <property type="match status" value="1"/>
</dbReference>
<dbReference type="AlphaFoldDB" id="A0A4R1NJC8"/>
<dbReference type="GO" id="GO:0003700">
    <property type="term" value="F:DNA-binding transcription factor activity"/>
    <property type="evidence" value="ECO:0007669"/>
    <property type="project" value="InterPro"/>
</dbReference>
<dbReference type="OrthoDB" id="9814815at2"/>
<dbReference type="Gene3D" id="3.40.50.1360">
    <property type="match status" value="1"/>
</dbReference>
<dbReference type="PRINTS" id="PR00037">
    <property type="entry name" value="HTHLACR"/>
</dbReference>
<dbReference type="InterPro" id="IPR018356">
    <property type="entry name" value="Tscrpt_reg_HTH_DeoR_CS"/>
</dbReference>
<evidence type="ECO:0000256" key="4">
    <source>
        <dbReference type="ARBA" id="ARBA00023163"/>
    </source>
</evidence>
<dbReference type="RefSeq" id="WP_132858490.1">
    <property type="nucleotide sequence ID" value="NZ_SMGR01000001.1"/>
</dbReference>
<comment type="caution">
    <text evidence="6">The sequence shown here is derived from an EMBL/GenBank/DDBJ whole genome shotgun (WGS) entry which is preliminary data.</text>
</comment>
<evidence type="ECO:0000256" key="2">
    <source>
        <dbReference type="ARBA" id="ARBA00023015"/>
    </source>
</evidence>
<dbReference type="EMBL" id="SMGR01000001">
    <property type="protein sequence ID" value="TCL08357.1"/>
    <property type="molecule type" value="Genomic_DNA"/>
</dbReference>